<dbReference type="GO" id="GO:0003676">
    <property type="term" value="F:nucleic acid binding"/>
    <property type="evidence" value="ECO:0007669"/>
    <property type="project" value="InterPro"/>
</dbReference>
<dbReference type="CDD" id="cd06222">
    <property type="entry name" value="RNase_H_like"/>
    <property type="match status" value="1"/>
</dbReference>
<reference evidence="3" key="3">
    <citation type="submission" date="2005-01" db="EMBL/GenBank/DDBJ databases">
        <title>Oryza sativa PAC P0676G05 genomic sequence.</title>
        <authorList>
            <person name="Chow T.-Y."/>
            <person name="Hsing Y.-I.C."/>
            <person name="Chen C.-S."/>
            <person name="Chen H.-H."/>
            <person name="Liu S.-M."/>
            <person name="Chao Y.-T."/>
            <person name="Chang S.-J."/>
            <person name="Chen H.-C."/>
            <person name="Chen S.-K."/>
            <person name="Chen T.-R."/>
            <person name="Chen Y.-L."/>
            <person name="Cheng C.-H."/>
            <person name="Chung C.-I."/>
            <person name="Han S.-Y."/>
            <person name="Hsiao S.-H."/>
            <person name="Hsiung J.-N."/>
            <person name="Hsu C.-H."/>
            <person name="Hsu C.-T."/>
            <person name="Huang J.-J."/>
            <person name="Kau P.-I."/>
            <person name="Lee H.-F."/>
            <person name="Lee M.-C."/>
            <person name="Leu H.-L."/>
            <person name="Li Y.-F."/>
            <person name="Lin S.-J."/>
            <person name="Lin Y.-C."/>
            <person name="Lu P.-C."/>
            <person name="Wei F.-J."/>
            <person name="Wu C.-C."/>
            <person name="Wu S.-W."/>
            <person name="Yang K.-C."/>
            <person name="Yu C.-Y."/>
            <person name="Yu S.-W."/>
            <person name="Wu H.-P."/>
            <person name="Shaw J.-F."/>
        </authorList>
    </citation>
    <scope>NUCLEOTIDE SEQUENCE</scope>
</reference>
<feature type="region of interest" description="Disordered" evidence="1">
    <location>
        <begin position="487"/>
        <end position="539"/>
    </location>
</feature>
<feature type="region of interest" description="Disordered" evidence="1">
    <location>
        <begin position="201"/>
        <end position="238"/>
    </location>
</feature>
<evidence type="ECO:0000313" key="5">
    <source>
        <dbReference type="Proteomes" id="UP000000763"/>
    </source>
</evidence>
<reference evidence="5" key="2">
    <citation type="journal article" date="2005" name="Nature">
        <title>The map-based sequence of the rice genome.</title>
        <authorList>
            <consortium name="International rice genome sequencing project (IRGSP)"/>
            <person name="Matsumoto T."/>
            <person name="Wu J."/>
            <person name="Kanamori H."/>
            <person name="Katayose Y."/>
            <person name="Fujisawa M."/>
            <person name="Namiki N."/>
            <person name="Mizuno H."/>
            <person name="Yamamoto K."/>
            <person name="Antonio B.A."/>
            <person name="Baba T."/>
            <person name="Sakata K."/>
            <person name="Nagamura Y."/>
            <person name="Aoki H."/>
            <person name="Arikawa K."/>
            <person name="Arita K."/>
            <person name="Bito T."/>
            <person name="Chiden Y."/>
            <person name="Fujitsuka N."/>
            <person name="Fukunaka R."/>
            <person name="Hamada M."/>
            <person name="Harada C."/>
            <person name="Hayashi A."/>
            <person name="Hijishita S."/>
            <person name="Honda M."/>
            <person name="Hosokawa S."/>
            <person name="Ichikawa Y."/>
            <person name="Idonuma A."/>
            <person name="Iijima M."/>
            <person name="Ikeda M."/>
            <person name="Ikeno M."/>
            <person name="Ito K."/>
            <person name="Ito S."/>
            <person name="Ito T."/>
            <person name="Ito Y."/>
            <person name="Ito Y."/>
            <person name="Iwabuchi A."/>
            <person name="Kamiya K."/>
            <person name="Karasawa W."/>
            <person name="Kurita K."/>
            <person name="Katagiri S."/>
            <person name="Kikuta A."/>
            <person name="Kobayashi H."/>
            <person name="Kobayashi N."/>
            <person name="Machita K."/>
            <person name="Maehara T."/>
            <person name="Masukawa M."/>
            <person name="Mizubayashi T."/>
            <person name="Mukai Y."/>
            <person name="Nagasaki H."/>
            <person name="Nagata Y."/>
            <person name="Naito S."/>
            <person name="Nakashima M."/>
            <person name="Nakama Y."/>
            <person name="Nakamichi Y."/>
            <person name="Nakamura M."/>
            <person name="Meguro A."/>
            <person name="Negishi M."/>
            <person name="Ohta I."/>
            <person name="Ohta T."/>
            <person name="Okamoto M."/>
            <person name="Ono N."/>
            <person name="Saji S."/>
            <person name="Sakaguchi M."/>
            <person name="Sakai K."/>
            <person name="Shibata M."/>
            <person name="Shimokawa T."/>
            <person name="Song J."/>
            <person name="Takazaki Y."/>
            <person name="Terasawa K."/>
            <person name="Tsugane M."/>
            <person name="Tsuji K."/>
            <person name="Ueda S."/>
            <person name="Waki K."/>
            <person name="Yamagata H."/>
            <person name="Yamamoto M."/>
            <person name="Yamamoto S."/>
            <person name="Yamane H."/>
            <person name="Yoshiki S."/>
            <person name="Yoshihara R."/>
            <person name="Yukawa K."/>
            <person name="Zhong H."/>
            <person name="Yano M."/>
            <person name="Yuan Q."/>
            <person name="Ouyang S."/>
            <person name="Liu J."/>
            <person name="Jones K.M."/>
            <person name="Gansberger K."/>
            <person name="Moffat K."/>
            <person name="Hill J."/>
            <person name="Bera J."/>
            <person name="Fadrosh D."/>
            <person name="Jin S."/>
            <person name="Johri S."/>
            <person name="Kim M."/>
            <person name="Overton L."/>
            <person name="Reardon M."/>
            <person name="Tsitrin T."/>
            <person name="Vuong H."/>
            <person name="Weaver B."/>
            <person name="Ciecko A."/>
            <person name="Tallon L."/>
            <person name="Jackson J."/>
            <person name="Pai G."/>
            <person name="Aken S.V."/>
            <person name="Utterback T."/>
            <person name="Reidmuller S."/>
            <person name="Feldblyum T."/>
            <person name="Hsiao J."/>
            <person name="Zismann V."/>
            <person name="Iobst S."/>
            <person name="de Vazeille A.R."/>
            <person name="Buell C.R."/>
            <person name="Ying K."/>
            <person name="Li Y."/>
            <person name="Lu T."/>
            <person name="Huang Y."/>
            <person name="Zhao Q."/>
            <person name="Feng Q."/>
            <person name="Zhang L."/>
            <person name="Zhu J."/>
            <person name="Weng Q."/>
            <person name="Mu J."/>
            <person name="Lu Y."/>
            <person name="Fan D."/>
            <person name="Liu Y."/>
            <person name="Guan J."/>
            <person name="Zhang Y."/>
            <person name="Yu S."/>
            <person name="Liu X."/>
            <person name="Zhang Y."/>
            <person name="Hong G."/>
            <person name="Han B."/>
            <person name="Choisne N."/>
            <person name="Demange N."/>
            <person name="Orjeda G."/>
            <person name="Samain S."/>
            <person name="Cattolico L."/>
            <person name="Pelletier E."/>
            <person name="Couloux A."/>
            <person name="Segurens B."/>
            <person name="Wincker P."/>
            <person name="D'Hont A."/>
            <person name="Scarpelli C."/>
            <person name="Weissenbach J."/>
            <person name="Salanoubat M."/>
            <person name="Quetier F."/>
            <person name="Yu Y."/>
            <person name="Kim H.R."/>
            <person name="Rambo T."/>
            <person name="Currie J."/>
            <person name="Collura K."/>
            <person name="Luo M."/>
            <person name="Yang T."/>
            <person name="Ammiraju J.S.S."/>
            <person name="Engler F."/>
            <person name="Soderlund C."/>
            <person name="Wing R.A."/>
            <person name="Palmer L.E."/>
            <person name="de la Bastide M."/>
            <person name="Spiegel L."/>
            <person name="Nascimento L."/>
            <person name="Zutavern T."/>
            <person name="O'Shaughnessy A."/>
            <person name="Dike S."/>
            <person name="Dedhia N."/>
            <person name="Preston R."/>
            <person name="Balija V."/>
            <person name="McCombie W.R."/>
            <person name="Chow T."/>
            <person name="Chen H."/>
            <person name="Chung M."/>
            <person name="Chen C."/>
            <person name="Shaw J."/>
            <person name="Wu H."/>
            <person name="Hsiao K."/>
            <person name="Chao Y."/>
            <person name="Chu M."/>
            <person name="Cheng C."/>
            <person name="Hour A."/>
            <person name="Lee P."/>
            <person name="Lin S."/>
            <person name="Lin Y."/>
            <person name="Liou J."/>
            <person name="Liu S."/>
            <person name="Hsing Y."/>
            <person name="Raghuvanshi S."/>
            <person name="Mohanty A."/>
            <person name="Bharti A.K."/>
            <person name="Gaur A."/>
            <person name="Gupta V."/>
            <person name="Kumar D."/>
            <person name="Ravi V."/>
            <person name="Vij S."/>
            <person name="Kapur A."/>
            <person name="Khurana P."/>
            <person name="Khurana P."/>
            <person name="Khurana J.P."/>
            <person name="Tyagi A.K."/>
            <person name="Gaikwad K."/>
            <person name="Singh A."/>
            <person name="Dalal V."/>
            <person name="Srivastava S."/>
            <person name="Dixit A."/>
            <person name="Pal A.K."/>
            <person name="Ghazi I.A."/>
            <person name="Yadav M."/>
            <person name="Pandit A."/>
            <person name="Bhargava A."/>
            <person name="Sureshbabu K."/>
            <person name="Batra K."/>
            <person name="Sharma T.R."/>
            <person name="Mohapatra T."/>
            <person name="Singh N.K."/>
            <person name="Messing J."/>
            <person name="Nelson A.B."/>
            <person name="Fuks G."/>
            <person name="Kavchok S."/>
            <person name="Keizer G."/>
            <person name="Linton E."/>
            <person name="Llaca V."/>
            <person name="Song R."/>
            <person name="Tanyolac B."/>
            <person name="Young S."/>
            <person name="Ho-Il K."/>
            <person name="Hahn J.H."/>
            <person name="Sangsakoo G."/>
            <person name="Vanavichit A."/>
            <person name="de Mattos Luiz.A.T."/>
            <person name="Zimmer P.D."/>
            <person name="Malone G."/>
            <person name="Dellagostin O."/>
            <person name="de Oliveira A.C."/>
            <person name="Bevan M."/>
            <person name="Bancroft I."/>
            <person name="Minx P."/>
            <person name="Cordum H."/>
            <person name="Wilson R."/>
            <person name="Cheng Z."/>
            <person name="Jin W."/>
            <person name="Jiang J."/>
            <person name="Leong S.A."/>
            <person name="Iwama H."/>
            <person name="Gojobori T."/>
            <person name="Itoh T."/>
            <person name="Niimura Y."/>
            <person name="Fujii Y."/>
            <person name="Habara T."/>
            <person name="Sakai H."/>
            <person name="Sato Y."/>
            <person name="Wilson G."/>
            <person name="Kumar K."/>
            <person name="McCouch S."/>
            <person name="Juretic N."/>
            <person name="Hoen D."/>
            <person name="Wright S."/>
            <person name="Bruskiewich R."/>
            <person name="Bureau T."/>
            <person name="Miyao A."/>
            <person name="Hirochika H."/>
            <person name="Nishikawa T."/>
            <person name="Kadowaki K."/>
            <person name="Sugiura M."/>
            <person name="Burr B."/>
            <person name="Sasaki T."/>
        </authorList>
    </citation>
    <scope>NUCLEOTIDE SEQUENCE [LARGE SCALE GENOMIC DNA]</scope>
    <source>
        <strain evidence="5">cv. Nipponbare</strain>
    </source>
</reference>
<dbReference type="EMBL" id="AC087551">
    <property type="protein sequence ID" value="AAV32224.1"/>
    <property type="molecule type" value="Genomic_DNA"/>
</dbReference>
<feature type="domain" description="Reverse transcriptase" evidence="2">
    <location>
        <begin position="1113"/>
        <end position="1395"/>
    </location>
</feature>
<dbReference type="SUPFAM" id="SSF53098">
    <property type="entry name" value="Ribonuclease H-like"/>
    <property type="match status" value="1"/>
</dbReference>
<organism evidence="3 5">
    <name type="scientific">Oryza sativa subsp. japonica</name>
    <name type="common">Rice</name>
    <dbReference type="NCBI Taxonomy" id="39947"/>
    <lineage>
        <taxon>Eukaryota</taxon>
        <taxon>Viridiplantae</taxon>
        <taxon>Streptophyta</taxon>
        <taxon>Embryophyta</taxon>
        <taxon>Tracheophyta</taxon>
        <taxon>Spermatophyta</taxon>
        <taxon>Magnoliopsida</taxon>
        <taxon>Liliopsida</taxon>
        <taxon>Poales</taxon>
        <taxon>Poaceae</taxon>
        <taxon>BOP clade</taxon>
        <taxon>Oryzoideae</taxon>
        <taxon>Oryzeae</taxon>
        <taxon>Oryzinae</taxon>
        <taxon>Oryza</taxon>
        <taxon>Oryza sativa</taxon>
    </lineage>
</organism>
<dbReference type="PANTHER" id="PTHR33116:SF86">
    <property type="entry name" value="REVERSE TRANSCRIPTASE DOMAIN-CONTAINING PROTEIN"/>
    <property type="match status" value="1"/>
</dbReference>
<dbReference type="InterPro" id="IPR005135">
    <property type="entry name" value="Endo/exonuclease/phosphatase"/>
</dbReference>
<sequence>MEFYSDLLRTSAEPSSAFLPYQGIHTFRPVPGSFPFGFFVFQYGRNRRSVLQRFPTWSIMNYGMKIGSAIFWFGITGFDLGKQESLGPKVYQDILGLDVLRKISVTISFPSLWQYIPAEVREAITQNSRSRHTPRSGSNLGFFLRVLASLPMAATGGGGDKGTINAIVTRPKLLGAAMATSKNMRNYEDLAIQVVQSENLEEQSSDLKTQNPARDKSLTGGDHENTSSSQRPTAFMQGEITVEDDDAVEIELEEDEVKKAGQWTVLARFYSLKFPNQCRRRSQVRSWLHRGDALLVADFNGLVSPSMVPLETVPIWVRIYDLPLVMMNKERGVIYGSKLGKVREVDVQEDGCNKHDFFRIRVDLPVNRPLKRMLAIKIKVKGAEEIRRFNLRYERIPHFCFFCGFIGHSDKECEKRLANEEDPLMFSVELRCSPLKPFERKVSKVKAFQSYGVQRKLSFRGAGSASSSSAGQMQRVNIHEDTLPRVDAFDGFDSKEGKGEESVDAQLADKANLLSVSEQNSSKKRSEHKVGPVEESASLPSMEMIPAIRNLNSHQESLEESSSADCISPTKRKALTAPVAKGLGTVKQAILEYDQTNTGAVSGVTPRALKRLKKGADMNANGKDMEATSPGAAGAMSCLAWNCRGLGNTATVQDLRALIQKAGSQLVFLCETRQSVEKMSRLRRKLAFRGFVGVSSEGKSGGLALYWDESVSVDVKDINKRYIDAYVRLSPDEPQWHITFVYGEPRVENRHRMWSLLRTIRQSSALPWMVIGDFNETLWQFEHFSKNPRCETQMQNFRDALYDCDLQDLGFKGVPHTYDNRRDGWRNVKVRLDRAVADDKWRDLFPEAQVSHLVSPCSDHSPILLEFIVKDTTRPRQKCLHYEIVWEREPESVQVIEEAWINAGVKTDLGDINIALGRVMSALRSWSKTKVKNVGKELEKARKKLEDLIASNAARSSIRQATDHMNEMLYREEMLWLQRSRVNWLKEGDRNTRFFHSRAVWRAKKNKISKLRDENGAIHSTTSVLETMATEYFQGVYKADPSLNPESVTRLFQEKVTDAMNEKLCQEFKEEEIAQAIFQIGPLKSPRPDGFPARFYQRNWGTLKSDIILAVRNFFQSGLMPKGVNDTAIVLIPKKDQPIDLKDYRPISLCNVVYKVVSKCLVNRLRPILDDLVSKEQSAFIQGRMITDNALLAFECFHSIQKNKKANSAACAYKLDLSKAYDRVDWRFLELALNKLGFAHRWVSWIMLCVTTVRYSVKFNGTLLRSFAPTRGLRQGEPLSPFLFLFVADGLSLLLKEKVAQNSLTPLKICRQAPGISYLLFADDTLLFFKAEKKEAEVVKEVLTNYAQGTGQLINPAKCSILFGEASPSSVSEDIRNTLQVERDNFEDRYLGFPTPEGRMHKGRFQSLQAKIAKRVIQWGENFLSSGGKEILIKAVIQAIPVYVMGLFKFPDSVYDELTKMTRNFWWGADNGRRRTHWRAWDSLTKAKINGGLGFRDYKLFNQALLTRQAWRLIEFPNSLCAQVLKAKYFPHGSLTDTTFSANASPTWHGIEYGLDLLKKGIIWRIGNGNSVRIWRDPWIPRDLSRRPVSSKANCRLKWVSDLIAEDGTWDSAKINQYFLKIDADIIQKICISARLEEDFIAWHPDKTGRFSVRSAYKLALQLADMNNCSSSSSSRLNKSWELIWKCNVPQKVRIFAWRVASNSLATMENKKKRNLERFDVCGICDREKEDAGHALCRCVHANSLWVNLEKGKYVVSVNFPKTTAIKHTPGAENRRWERPRNGWMKLNVDGSFDINSEKGGIGMILRNCLGNVIFSSCRSLDSCSGPLEAELHACVEGLHLALHWTLLPIQVETDCSSVIQLLNHPDKDRSVLANIAQEAKSLMAGDRQIAISKVQRSQNVISHFLANKARAESLSSFWLGENCTFISHFVGEDCD</sequence>
<dbReference type="Pfam" id="PF14392">
    <property type="entry name" value="zf-CCHC_4"/>
    <property type="match status" value="1"/>
</dbReference>
<dbReference type="InterPro" id="IPR036691">
    <property type="entry name" value="Endo/exonu/phosph_ase_sf"/>
</dbReference>
<dbReference type="SUPFAM" id="SSF56672">
    <property type="entry name" value="DNA/RNA polymerases"/>
    <property type="match status" value="1"/>
</dbReference>
<dbReference type="InterPro" id="IPR012337">
    <property type="entry name" value="RNaseH-like_sf"/>
</dbReference>
<evidence type="ECO:0000259" key="2">
    <source>
        <dbReference type="PROSITE" id="PS50878"/>
    </source>
</evidence>
<dbReference type="Proteomes" id="UP000000763">
    <property type="component" value="Chromosome 5"/>
</dbReference>
<evidence type="ECO:0000256" key="1">
    <source>
        <dbReference type="SAM" id="MobiDB-lite"/>
    </source>
</evidence>
<feature type="compositionally biased region" description="Basic and acidic residues" evidence="1">
    <location>
        <begin position="213"/>
        <end position="225"/>
    </location>
</feature>
<dbReference type="Pfam" id="PF03372">
    <property type="entry name" value="Exo_endo_phos"/>
    <property type="match status" value="1"/>
</dbReference>
<feature type="compositionally biased region" description="Basic and acidic residues" evidence="1">
    <location>
        <begin position="487"/>
        <end position="501"/>
    </location>
</feature>
<dbReference type="Gene3D" id="3.60.10.10">
    <property type="entry name" value="Endonuclease/exonuclease/phosphatase"/>
    <property type="match status" value="1"/>
</dbReference>
<gene>
    <name evidence="4" type="ORF">P0431G05.11</name>
    <name evidence="3" type="ORF">P0676G05.2</name>
</gene>
<dbReference type="Pfam" id="PF13966">
    <property type="entry name" value="zf-RVT"/>
    <property type="match status" value="1"/>
</dbReference>
<dbReference type="GO" id="GO:0004523">
    <property type="term" value="F:RNA-DNA hybrid ribonuclease activity"/>
    <property type="evidence" value="ECO:0007669"/>
    <property type="project" value="InterPro"/>
</dbReference>
<dbReference type="PROSITE" id="PS50878">
    <property type="entry name" value="RT_POL"/>
    <property type="match status" value="1"/>
</dbReference>
<dbReference type="InterPro" id="IPR002156">
    <property type="entry name" value="RNaseH_domain"/>
</dbReference>
<dbReference type="SUPFAM" id="SSF56219">
    <property type="entry name" value="DNase I-like"/>
    <property type="match status" value="1"/>
</dbReference>
<evidence type="ECO:0000313" key="3">
    <source>
        <dbReference type="EMBL" id="AAS55787.1"/>
    </source>
</evidence>
<protein>
    <recommendedName>
        <fullName evidence="2">Reverse transcriptase domain-containing protein</fullName>
    </recommendedName>
</protein>
<dbReference type="CDD" id="cd01650">
    <property type="entry name" value="RT_nLTR_like"/>
    <property type="match status" value="1"/>
</dbReference>
<dbReference type="InterPro" id="IPR036397">
    <property type="entry name" value="RNaseH_sf"/>
</dbReference>
<dbReference type="InterPro" id="IPR026960">
    <property type="entry name" value="RVT-Znf"/>
</dbReference>
<dbReference type="InterPro" id="IPR000477">
    <property type="entry name" value="RT_dom"/>
</dbReference>
<reference evidence="4" key="1">
    <citation type="submission" date="2004-10" db="EMBL/GenBank/DDBJ databases">
        <title>Oryza sativa PAC P0431G05 genomic sequence.</title>
        <authorList>
            <person name="Chow T.-Y."/>
            <person name="Hsing Y.-I.C."/>
            <person name="Chen C.-S."/>
            <person name="Chen H.-H."/>
            <person name="Liu S.-M."/>
            <person name="Chao Y.-T."/>
            <person name="Chang S.-J."/>
            <person name="Chen H.-C."/>
            <person name="Chen S.-K."/>
            <person name="Chen T.-R."/>
            <person name="Chen Y.-L."/>
            <person name="Cheng C.-H."/>
            <person name="Chung C.-I."/>
            <person name="Han S.-Y."/>
            <person name="Hsiao S.-H."/>
            <person name="Hsiung J.-N."/>
            <person name="Hsu C.-H."/>
            <person name="Huang J.-J."/>
            <person name="Kau P.-I."/>
            <person name="Lee M.-C."/>
            <person name="Leu H.-L."/>
            <person name="Li Y.-F."/>
            <person name="Lin S.-J."/>
            <person name="Lin Y.-C."/>
            <person name="Wu S.-W."/>
            <person name="Yu C.-Y."/>
            <person name="Yu S.-W."/>
            <person name="Wu H.-P."/>
            <person name="Shaw J.-F."/>
        </authorList>
    </citation>
    <scope>NUCLEOTIDE SEQUENCE</scope>
</reference>
<proteinExistence type="predicted"/>
<dbReference type="Pfam" id="PF00078">
    <property type="entry name" value="RVT_1"/>
    <property type="match status" value="1"/>
</dbReference>
<name>Q75M12_ORYSJ</name>
<dbReference type="InterPro" id="IPR044730">
    <property type="entry name" value="RNase_H-like_dom_plant"/>
</dbReference>
<dbReference type="PANTHER" id="PTHR33116">
    <property type="entry name" value="REVERSE TRANSCRIPTASE ZINC-BINDING DOMAIN-CONTAINING PROTEIN-RELATED-RELATED"/>
    <property type="match status" value="1"/>
</dbReference>
<accession>Q75M12</accession>
<reference evidence="5" key="4">
    <citation type="journal article" date="2008" name="Nucleic Acids Res.">
        <title>The rice annotation project database (RAP-DB): 2008 update.</title>
        <authorList>
            <consortium name="The rice annotation project (RAP)"/>
        </authorList>
    </citation>
    <scope>GENOME REANNOTATION</scope>
    <source>
        <strain evidence="5">cv. Nipponbare</strain>
    </source>
</reference>
<dbReference type="Gene3D" id="3.30.420.10">
    <property type="entry name" value="Ribonuclease H-like superfamily/Ribonuclease H"/>
    <property type="match status" value="1"/>
</dbReference>
<dbReference type="InterPro" id="IPR025836">
    <property type="entry name" value="Zn_knuckle_CX2CX4HX4C"/>
</dbReference>
<evidence type="ECO:0000313" key="4">
    <source>
        <dbReference type="EMBL" id="AAV32224.1"/>
    </source>
</evidence>
<dbReference type="EMBL" id="AC087425">
    <property type="protein sequence ID" value="AAS55787.1"/>
    <property type="molecule type" value="Genomic_DNA"/>
</dbReference>
<dbReference type="Pfam" id="PF13456">
    <property type="entry name" value="RVT_3"/>
    <property type="match status" value="1"/>
</dbReference>
<dbReference type="InterPro" id="IPR043502">
    <property type="entry name" value="DNA/RNA_pol_sf"/>
</dbReference>